<reference evidence="1 2" key="1">
    <citation type="submission" date="2018-12" db="EMBL/GenBank/DDBJ databases">
        <title>Genome Sequence of Candidatus Viridilinea halotolerans isolated from saline sulfide-rich spring.</title>
        <authorList>
            <person name="Grouzdev D.S."/>
            <person name="Burganskaya E.I."/>
            <person name="Krutkina M.S."/>
            <person name="Sukhacheva M.V."/>
            <person name="Gorlenko V.M."/>
        </authorList>
    </citation>
    <scope>NUCLEOTIDE SEQUENCE [LARGE SCALE GENOMIC DNA]</scope>
    <source>
        <strain evidence="1">Chok-6</strain>
    </source>
</reference>
<evidence type="ECO:0000313" key="1">
    <source>
        <dbReference type="EMBL" id="RRR69565.1"/>
    </source>
</evidence>
<protein>
    <submittedName>
        <fullName evidence="1">Uncharacterized protein</fullName>
    </submittedName>
</protein>
<dbReference type="AlphaFoldDB" id="A0A426TVU1"/>
<name>A0A426TVU1_9CHLR</name>
<accession>A0A426TVU1</accession>
<organism evidence="1 2">
    <name type="scientific">Candidatus Viridilinea halotolerans</name>
    <dbReference type="NCBI Taxonomy" id="2491704"/>
    <lineage>
        <taxon>Bacteria</taxon>
        <taxon>Bacillati</taxon>
        <taxon>Chloroflexota</taxon>
        <taxon>Chloroflexia</taxon>
        <taxon>Chloroflexales</taxon>
        <taxon>Chloroflexineae</taxon>
        <taxon>Oscillochloridaceae</taxon>
        <taxon>Candidatus Viridilinea</taxon>
    </lineage>
</organism>
<dbReference type="Proteomes" id="UP000280307">
    <property type="component" value="Unassembled WGS sequence"/>
</dbReference>
<gene>
    <name evidence="1" type="ORF">EI684_15305</name>
</gene>
<comment type="caution">
    <text evidence="1">The sequence shown here is derived from an EMBL/GenBank/DDBJ whole genome shotgun (WGS) entry which is preliminary data.</text>
</comment>
<sequence>MTVTAALLTRLRRLVAEPTDATYPDATLHQHLEATVVTERATVAVGRRGAHGTVAHVRYTPQPVVYDIHAAAAAIWEEKLAALIGAGTYDYQADGQSFHLGQMVQQYQQRVSYHLARRRVKSVRMVPKPIRATDEEEHL</sequence>
<proteinExistence type="predicted"/>
<dbReference type="EMBL" id="RSAS01000616">
    <property type="protein sequence ID" value="RRR69565.1"/>
    <property type="molecule type" value="Genomic_DNA"/>
</dbReference>
<evidence type="ECO:0000313" key="2">
    <source>
        <dbReference type="Proteomes" id="UP000280307"/>
    </source>
</evidence>